<dbReference type="EMBL" id="AC135428">
    <property type="protein sequence ID" value="AAT01410.1"/>
    <property type="molecule type" value="Genomic_DNA"/>
</dbReference>
<evidence type="ECO:0000256" key="5">
    <source>
        <dbReference type="ARBA" id="ARBA00022801"/>
    </source>
</evidence>
<evidence type="ECO:0000259" key="8">
    <source>
        <dbReference type="Pfam" id="PF17917"/>
    </source>
</evidence>
<reference evidence="10" key="2">
    <citation type="journal article" date="2008" name="Nucleic Acids Res.">
        <title>The rice annotation project database (RAP-DB): 2008 update.</title>
        <authorList>
            <consortium name="The rice annotation project (RAP)"/>
        </authorList>
    </citation>
    <scope>GENOME REANNOTATION</scope>
    <source>
        <strain evidence="10">cv. Nipponbare</strain>
    </source>
</reference>
<dbReference type="AlphaFoldDB" id="Q75HR7"/>
<dbReference type="GO" id="GO:0003676">
    <property type="term" value="F:nucleic acid binding"/>
    <property type="evidence" value="ECO:0007669"/>
    <property type="project" value="InterPro"/>
</dbReference>
<feature type="region of interest" description="Disordered" evidence="7">
    <location>
        <begin position="1"/>
        <end position="21"/>
    </location>
</feature>
<evidence type="ECO:0000313" key="9">
    <source>
        <dbReference type="EMBL" id="AAT01410.1"/>
    </source>
</evidence>
<dbReference type="GO" id="GO:0016787">
    <property type="term" value="F:hydrolase activity"/>
    <property type="evidence" value="ECO:0007669"/>
    <property type="project" value="UniProtKB-KW"/>
</dbReference>
<gene>
    <name evidence="9" type="ORF">P0628H02.8</name>
</gene>
<dbReference type="Gene3D" id="3.10.10.10">
    <property type="entry name" value="HIV Type 1 Reverse Transcriptase, subunit A, domain 1"/>
    <property type="match status" value="1"/>
</dbReference>
<dbReference type="Proteomes" id="UP000000763">
    <property type="component" value="Chromosome 5"/>
</dbReference>
<dbReference type="GO" id="GO:0004519">
    <property type="term" value="F:endonuclease activity"/>
    <property type="evidence" value="ECO:0007669"/>
    <property type="project" value="UniProtKB-KW"/>
</dbReference>
<dbReference type="CDD" id="cd01647">
    <property type="entry name" value="RT_LTR"/>
    <property type="match status" value="1"/>
</dbReference>
<keyword evidence="5" id="KW-0378">Hydrolase</keyword>
<name>Q75HR7_ORYSJ</name>
<dbReference type="PANTHER" id="PTHR37984">
    <property type="entry name" value="PROTEIN CBG26694"/>
    <property type="match status" value="1"/>
</dbReference>
<reference evidence="10" key="1">
    <citation type="journal article" date="2005" name="Nature">
        <title>The map-based sequence of the rice genome.</title>
        <authorList>
            <consortium name="International rice genome sequencing project (IRGSP)"/>
            <person name="Matsumoto T."/>
            <person name="Wu J."/>
            <person name="Kanamori H."/>
            <person name="Katayose Y."/>
            <person name="Fujisawa M."/>
            <person name="Namiki N."/>
            <person name="Mizuno H."/>
            <person name="Yamamoto K."/>
            <person name="Antonio B.A."/>
            <person name="Baba T."/>
            <person name="Sakata K."/>
            <person name="Nagamura Y."/>
            <person name="Aoki H."/>
            <person name="Arikawa K."/>
            <person name="Arita K."/>
            <person name="Bito T."/>
            <person name="Chiden Y."/>
            <person name="Fujitsuka N."/>
            <person name="Fukunaka R."/>
            <person name="Hamada M."/>
            <person name="Harada C."/>
            <person name="Hayashi A."/>
            <person name="Hijishita S."/>
            <person name="Honda M."/>
            <person name="Hosokawa S."/>
            <person name="Ichikawa Y."/>
            <person name="Idonuma A."/>
            <person name="Iijima M."/>
            <person name="Ikeda M."/>
            <person name="Ikeno M."/>
            <person name="Ito K."/>
            <person name="Ito S."/>
            <person name="Ito T."/>
            <person name="Ito Y."/>
            <person name="Ito Y."/>
            <person name="Iwabuchi A."/>
            <person name="Kamiya K."/>
            <person name="Karasawa W."/>
            <person name="Kurita K."/>
            <person name="Katagiri S."/>
            <person name="Kikuta A."/>
            <person name="Kobayashi H."/>
            <person name="Kobayashi N."/>
            <person name="Machita K."/>
            <person name="Maehara T."/>
            <person name="Masukawa M."/>
            <person name="Mizubayashi T."/>
            <person name="Mukai Y."/>
            <person name="Nagasaki H."/>
            <person name="Nagata Y."/>
            <person name="Naito S."/>
            <person name="Nakashima M."/>
            <person name="Nakama Y."/>
            <person name="Nakamichi Y."/>
            <person name="Nakamura M."/>
            <person name="Meguro A."/>
            <person name="Negishi M."/>
            <person name="Ohta I."/>
            <person name="Ohta T."/>
            <person name="Okamoto M."/>
            <person name="Ono N."/>
            <person name="Saji S."/>
            <person name="Sakaguchi M."/>
            <person name="Sakai K."/>
            <person name="Shibata M."/>
            <person name="Shimokawa T."/>
            <person name="Song J."/>
            <person name="Takazaki Y."/>
            <person name="Terasawa K."/>
            <person name="Tsugane M."/>
            <person name="Tsuji K."/>
            <person name="Ueda S."/>
            <person name="Waki K."/>
            <person name="Yamagata H."/>
            <person name="Yamamoto M."/>
            <person name="Yamamoto S."/>
            <person name="Yamane H."/>
            <person name="Yoshiki S."/>
            <person name="Yoshihara R."/>
            <person name="Yukawa K."/>
            <person name="Zhong H."/>
            <person name="Yano M."/>
            <person name="Yuan Q."/>
            <person name="Ouyang S."/>
            <person name="Liu J."/>
            <person name="Jones K.M."/>
            <person name="Gansberger K."/>
            <person name="Moffat K."/>
            <person name="Hill J."/>
            <person name="Bera J."/>
            <person name="Fadrosh D."/>
            <person name="Jin S."/>
            <person name="Johri S."/>
            <person name="Kim M."/>
            <person name="Overton L."/>
            <person name="Reardon M."/>
            <person name="Tsitrin T."/>
            <person name="Vuong H."/>
            <person name="Weaver B."/>
            <person name="Ciecko A."/>
            <person name="Tallon L."/>
            <person name="Jackson J."/>
            <person name="Pai G."/>
            <person name="Aken S.V."/>
            <person name="Utterback T."/>
            <person name="Reidmuller S."/>
            <person name="Feldblyum T."/>
            <person name="Hsiao J."/>
            <person name="Zismann V."/>
            <person name="Iobst S."/>
            <person name="de Vazeille A.R."/>
            <person name="Buell C.R."/>
            <person name="Ying K."/>
            <person name="Li Y."/>
            <person name="Lu T."/>
            <person name="Huang Y."/>
            <person name="Zhao Q."/>
            <person name="Feng Q."/>
            <person name="Zhang L."/>
            <person name="Zhu J."/>
            <person name="Weng Q."/>
            <person name="Mu J."/>
            <person name="Lu Y."/>
            <person name="Fan D."/>
            <person name="Liu Y."/>
            <person name="Guan J."/>
            <person name="Zhang Y."/>
            <person name="Yu S."/>
            <person name="Liu X."/>
            <person name="Zhang Y."/>
            <person name="Hong G."/>
            <person name="Han B."/>
            <person name="Choisne N."/>
            <person name="Demange N."/>
            <person name="Orjeda G."/>
            <person name="Samain S."/>
            <person name="Cattolico L."/>
            <person name="Pelletier E."/>
            <person name="Couloux A."/>
            <person name="Segurens B."/>
            <person name="Wincker P."/>
            <person name="D'Hont A."/>
            <person name="Scarpelli C."/>
            <person name="Weissenbach J."/>
            <person name="Salanoubat M."/>
            <person name="Quetier F."/>
            <person name="Yu Y."/>
            <person name="Kim H.R."/>
            <person name="Rambo T."/>
            <person name="Currie J."/>
            <person name="Collura K."/>
            <person name="Luo M."/>
            <person name="Yang T."/>
            <person name="Ammiraju J.S.S."/>
            <person name="Engler F."/>
            <person name="Soderlund C."/>
            <person name="Wing R.A."/>
            <person name="Palmer L.E."/>
            <person name="de la Bastide M."/>
            <person name="Spiegel L."/>
            <person name="Nascimento L."/>
            <person name="Zutavern T."/>
            <person name="O'Shaughnessy A."/>
            <person name="Dike S."/>
            <person name="Dedhia N."/>
            <person name="Preston R."/>
            <person name="Balija V."/>
            <person name="McCombie W.R."/>
            <person name="Chow T."/>
            <person name="Chen H."/>
            <person name="Chung M."/>
            <person name="Chen C."/>
            <person name="Shaw J."/>
            <person name="Wu H."/>
            <person name="Hsiao K."/>
            <person name="Chao Y."/>
            <person name="Chu M."/>
            <person name="Cheng C."/>
            <person name="Hour A."/>
            <person name="Lee P."/>
            <person name="Lin S."/>
            <person name="Lin Y."/>
            <person name="Liou J."/>
            <person name="Liu S."/>
            <person name="Hsing Y."/>
            <person name="Raghuvanshi S."/>
            <person name="Mohanty A."/>
            <person name="Bharti A.K."/>
            <person name="Gaur A."/>
            <person name="Gupta V."/>
            <person name="Kumar D."/>
            <person name="Ravi V."/>
            <person name="Vij S."/>
            <person name="Kapur A."/>
            <person name="Khurana P."/>
            <person name="Khurana P."/>
            <person name="Khurana J.P."/>
            <person name="Tyagi A.K."/>
            <person name="Gaikwad K."/>
            <person name="Singh A."/>
            <person name="Dalal V."/>
            <person name="Srivastava S."/>
            <person name="Dixit A."/>
            <person name="Pal A.K."/>
            <person name="Ghazi I.A."/>
            <person name="Yadav M."/>
            <person name="Pandit A."/>
            <person name="Bhargava A."/>
            <person name="Sureshbabu K."/>
            <person name="Batra K."/>
            <person name="Sharma T.R."/>
            <person name="Mohapatra T."/>
            <person name="Singh N.K."/>
            <person name="Messing J."/>
            <person name="Nelson A.B."/>
            <person name="Fuks G."/>
            <person name="Kavchok S."/>
            <person name="Keizer G."/>
            <person name="Linton E."/>
            <person name="Llaca V."/>
            <person name="Song R."/>
            <person name="Tanyolac B."/>
            <person name="Young S."/>
            <person name="Ho-Il K."/>
            <person name="Hahn J.H."/>
            <person name="Sangsakoo G."/>
            <person name="Vanavichit A."/>
            <person name="de Mattos Luiz.A.T."/>
            <person name="Zimmer P.D."/>
            <person name="Malone G."/>
            <person name="Dellagostin O."/>
            <person name="de Oliveira A.C."/>
            <person name="Bevan M."/>
            <person name="Bancroft I."/>
            <person name="Minx P."/>
            <person name="Cordum H."/>
            <person name="Wilson R."/>
            <person name="Cheng Z."/>
            <person name="Jin W."/>
            <person name="Jiang J."/>
            <person name="Leong S.A."/>
            <person name="Iwama H."/>
            <person name="Gojobori T."/>
            <person name="Itoh T."/>
            <person name="Niimura Y."/>
            <person name="Fujii Y."/>
            <person name="Habara T."/>
            <person name="Sakai H."/>
            <person name="Sato Y."/>
            <person name="Wilson G."/>
            <person name="Kumar K."/>
            <person name="McCouch S."/>
            <person name="Juretic N."/>
            <person name="Hoen D."/>
            <person name="Wright S."/>
            <person name="Bruskiewich R."/>
            <person name="Bureau T."/>
            <person name="Miyao A."/>
            <person name="Hirochika H."/>
            <person name="Nishikawa T."/>
            <person name="Kadowaki K."/>
            <person name="Sugiura M."/>
            <person name="Burr B."/>
            <person name="Sasaki T."/>
        </authorList>
    </citation>
    <scope>NUCLEOTIDE SEQUENCE [LARGE SCALE GENOMIC DNA]</scope>
    <source>
        <strain evidence="10">cv. Nipponbare</strain>
    </source>
</reference>
<dbReference type="InterPro" id="IPR036397">
    <property type="entry name" value="RNaseH_sf"/>
</dbReference>
<dbReference type="Gene3D" id="3.30.420.10">
    <property type="entry name" value="Ribonuclease H-like superfamily/Ribonuclease H"/>
    <property type="match status" value="1"/>
</dbReference>
<evidence type="ECO:0000256" key="6">
    <source>
        <dbReference type="ARBA" id="ARBA00022918"/>
    </source>
</evidence>
<dbReference type="CDD" id="cd09274">
    <property type="entry name" value="RNase_HI_RT_Ty3"/>
    <property type="match status" value="1"/>
</dbReference>
<dbReference type="Pfam" id="PF17917">
    <property type="entry name" value="RT_RNaseH"/>
    <property type="match status" value="1"/>
</dbReference>
<keyword evidence="6" id="KW-0695">RNA-directed DNA polymerase</keyword>
<dbReference type="GO" id="GO:0003964">
    <property type="term" value="F:RNA-directed DNA polymerase activity"/>
    <property type="evidence" value="ECO:0007669"/>
    <property type="project" value="UniProtKB-KW"/>
</dbReference>
<dbReference type="InterPro" id="IPR043502">
    <property type="entry name" value="DNA/RNA_pol_sf"/>
</dbReference>
<evidence type="ECO:0000256" key="3">
    <source>
        <dbReference type="ARBA" id="ARBA00022722"/>
    </source>
</evidence>
<evidence type="ECO:0000256" key="4">
    <source>
        <dbReference type="ARBA" id="ARBA00022759"/>
    </source>
</evidence>
<proteinExistence type="predicted"/>
<dbReference type="InterPro" id="IPR041373">
    <property type="entry name" value="RT_RNaseH"/>
</dbReference>
<dbReference type="PANTHER" id="PTHR37984:SF5">
    <property type="entry name" value="PROTEIN NYNRIN-LIKE"/>
    <property type="match status" value="1"/>
</dbReference>
<dbReference type="InterPro" id="IPR050951">
    <property type="entry name" value="Retrovirus_Pol_polyprotein"/>
</dbReference>
<evidence type="ECO:0000256" key="2">
    <source>
        <dbReference type="ARBA" id="ARBA00022695"/>
    </source>
</evidence>
<keyword evidence="4" id="KW-0255">Endonuclease</keyword>
<keyword evidence="3" id="KW-0540">Nuclease</keyword>
<feature type="domain" description="Reverse transcriptase RNase H-like" evidence="8">
    <location>
        <begin position="466"/>
        <end position="550"/>
    </location>
</feature>
<dbReference type="Gene3D" id="3.30.70.270">
    <property type="match status" value="1"/>
</dbReference>
<keyword evidence="1" id="KW-0808">Transferase</keyword>
<keyword evidence="2" id="KW-0548">Nucleotidyltransferase</keyword>
<sequence>MEQPLFELSAPRGELYEPPPSSESIYTTGYEICPELISMLGKAARPTLSLPEYVLLQHFHTGLDKESAFHLDITAGGSFMHKTPSEGRTILDRILENTSFMTQSNEPQQEASVSKIEEPLMIEPPAEPSTSASLVDEKVPEQPSVENEEIQTLDCAAIMFRDDREVILDFHVFEIQDFDILIGLPIEQLLINTPRLGSLKITLGENEFSIPFLRARITFTDPLPEIELAEEVTAVPPHESPEALLEDEVPDFIKEEADPSETLNLPIMEPPPRPPLELKPLPPGLRYAFLHNDREARIIISDKLSEDETQRLLTVLEKHRSILGCSLQYLRGINLALCTHRIPIDPESTPSREPQRRLNNAMREVVKKEVLKLLRAGIIYPVPYSEWVSPVQVLPKKGGMTVVAKNNGGRRMCIDYRKLNKATKKDHFPLPFIDEMLERLANHSILCFLDGYSRYHQIPIHPEDQILGQTKDKKHHAICYASKTLTGAQLNYATTEKELLAVVFAIDKFRSYLVGAKVIIYTDHAALKYLLTKRDAKPLLLRWILQLQEFDLEIKGKKGVENSVADHLFRLQLTNMQEQPINDFLRDDMLTTVRDSNPWFANIVNYMVSKYIPLGENQQKLKYESRRHIWDEPYLYRERLPDALWAYQTAYKTPVGMSPYQIVYGKSCRLPVELEHNAYWAIRNWNMDFEGAGKWRKIQIAEFDEWREKAYHNAKIYREWTKRWHDKIIKIKKFKPGDKVLMFNSRVKLFGHGKLRSKWEGPFDVIDTSSHGAITLRDDSGNIFKVNDQRLKIFLEPNETVDEEVDVIELIDYEP</sequence>
<evidence type="ECO:0000256" key="7">
    <source>
        <dbReference type="SAM" id="MobiDB-lite"/>
    </source>
</evidence>
<protein>
    <recommendedName>
        <fullName evidence="8">Reverse transcriptase RNase H-like domain-containing protein</fullName>
    </recommendedName>
</protein>
<evidence type="ECO:0000313" key="10">
    <source>
        <dbReference type="Proteomes" id="UP000000763"/>
    </source>
</evidence>
<dbReference type="SUPFAM" id="SSF56672">
    <property type="entry name" value="DNA/RNA polymerases"/>
    <property type="match status" value="1"/>
</dbReference>
<evidence type="ECO:0000256" key="1">
    <source>
        <dbReference type="ARBA" id="ARBA00022679"/>
    </source>
</evidence>
<accession>Q75HR7</accession>
<dbReference type="InterPro" id="IPR043128">
    <property type="entry name" value="Rev_trsase/Diguanyl_cyclase"/>
</dbReference>
<organism evidence="9 10">
    <name type="scientific">Oryza sativa subsp. japonica</name>
    <name type="common">Rice</name>
    <dbReference type="NCBI Taxonomy" id="39947"/>
    <lineage>
        <taxon>Eukaryota</taxon>
        <taxon>Viridiplantae</taxon>
        <taxon>Streptophyta</taxon>
        <taxon>Embryophyta</taxon>
        <taxon>Tracheophyta</taxon>
        <taxon>Spermatophyta</taxon>
        <taxon>Magnoliopsida</taxon>
        <taxon>Liliopsida</taxon>
        <taxon>Poales</taxon>
        <taxon>Poaceae</taxon>
        <taxon>BOP clade</taxon>
        <taxon>Oryzoideae</taxon>
        <taxon>Oryzeae</taxon>
        <taxon>Oryzinae</taxon>
        <taxon>Oryza</taxon>
        <taxon>Oryza sativa</taxon>
    </lineage>
</organism>